<keyword evidence="2" id="KW-1185">Reference proteome</keyword>
<sequence length="27" mass="3107">MEIIQTRLTTVSNVVEVQMINDLCLKD</sequence>
<reference evidence="1 2" key="1">
    <citation type="journal article" date="2019" name="Genome Biol. Evol.">
        <title>Insights into the evolution of the New World diploid cottons (Gossypium, subgenus Houzingenia) based on genome sequencing.</title>
        <authorList>
            <person name="Grover C.E."/>
            <person name="Arick M.A. 2nd"/>
            <person name="Thrash A."/>
            <person name="Conover J.L."/>
            <person name="Sanders W.S."/>
            <person name="Peterson D.G."/>
            <person name="Frelichowski J.E."/>
            <person name="Scheffler J.A."/>
            <person name="Scheffler B.E."/>
            <person name="Wendel J.F."/>
        </authorList>
    </citation>
    <scope>NUCLEOTIDE SEQUENCE [LARGE SCALE GENOMIC DNA]</scope>
    <source>
        <strain evidence="1">27</strain>
        <tissue evidence="1">Leaf</tissue>
    </source>
</reference>
<accession>A0A7J8R9Q4</accession>
<dbReference type="EMBL" id="JABFAC010000004">
    <property type="protein sequence ID" value="MBA0610086.1"/>
    <property type="molecule type" value="Genomic_DNA"/>
</dbReference>
<gene>
    <name evidence="1" type="ORF">Godav_010979</name>
</gene>
<protein>
    <submittedName>
        <fullName evidence="1">Uncharacterized protein</fullName>
    </submittedName>
</protein>
<proteinExistence type="predicted"/>
<organism evidence="1 2">
    <name type="scientific">Gossypium davidsonii</name>
    <name type="common">Davidson's cotton</name>
    <name type="synonym">Gossypium klotzschianum subsp. davidsonii</name>
    <dbReference type="NCBI Taxonomy" id="34287"/>
    <lineage>
        <taxon>Eukaryota</taxon>
        <taxon>Viridiplantae</taxon>
        <taxon>Streptophyta</taxon>
        <taxon>Embryophyta</taxon>
        <taxon>Tracheophyta</taxon>
        <taxon>Spermatophyta</taxon>
        <taxon>Magnoliopsida</taxon>
        <taxon>eudicotyledons</taxon>
        <taxon>Gunneridae</taxon>
        <taxon>Pentapetalae</taxon>
        <taxon>rosids</taxon>
        <taxon>malvids</taxon>
        <taxon>Malvales</taxon>
        <taxon>Malvaceae</taxon>
        <taxon>Malvoideae</taxon>
        <taxon>Gossypium</taxon>
    </lineage>
</organism>
<dbReference type="Proteomes" id="UP000593561">
    <property type="component" value="Unassembled WGS sequence"/>
</dbReference>
<evidence type="ECO:0000313" key="1">
    <source>
        <dbReference type="EMBL" id="MBA0610086.1"/>
    </source>
</evidence>
<name>A0A7J8R9Q4_GOSDV</name>
<evidence type="ECO:0000313" key="2">
    <source>
        <dbReference type="Proteomes" id="UP000593561"/>
    </source>
</evidence>
<dbReference type="AlphaFoldDB" id="A0A7J8R9Q4"/>
<comment type="caution">
    <text evidence="1">The sequence shown here is derived from an EMBL/GenBank/DDBJ whole genome shotgun (WGS) entry which is preliminary data.</text>
</comment>